<evidence type="ECO:0000313" key="2">
    <source>
        <dbReference type="EMBL" id="MBC3936346.1"/>
    </source>
</evidence>
<name>A0A923I285_9BURK</name>
<reference evidence="2" key="1">
    <citation type="submission" date="2020-08" db="EMBL/GenBank/DDBJ databases">
        <title>Novel species isolated from subtropical streams in China.</title>
        <authorList>
            <person name="Lu H."/>
        </authorList>
    </citation>
    <scope>NUCLEOTIDE SEQUENCE</scope>
    <source>
        <strain evidence="2">CY7W</strain>
    </source>
</reference>
<sequence length="459" mass="53608">MIQLGNITKLLLYLLVLLPMTFLMAVAPWGSAWLSLIVVWTYLMYRPRNVLHPNNMVFAFYGLYIVLSSTLNLVLYLIDWDYVLPWGQQVFWETMSLTLLFQAEFTFLVLFFGLYWFCKDSHQPRARFRENIEVKPAWRNGLAVLSVVLVFLFMQSTAGLDAWITDYSYTYLAKREGHGLLNVIIITLGNVTVFLFGLETQRARRKWPILLVALLVMMTLSYIGGIKSRFIFLLIIFLSPWFMTMKFRLGTIIGLSVSFFVLLYLGTLIRTEGFYASTPFFIEMLVGYFNAFQLHDWIVTSRDPGFFQTVWQVFVKPLQILGVLSPDASFDISVMLTKEFFPEQWENEHATQQWPLDTELYLNYYGALLSWLPLTMYAALQGWLYRHAVLRGNLYFMPIYVMEFQRIFSTLRGTLIPWETPIYVAQYLLIYQLCRMAIRQYPATSSGESVCGLKRDTRS</sequence>
<dbReference type="Proteomes" id="UP000612361">
    <property type="component" value="Unassembled WGS sequence"/>
</dbReference>
<feature type="transmembrane region" description="Helical" evidence="1">
    <location>
        <begin position="12"/>
        <end position="45"/>
    </location>
</feature>
<keyword evidence="1" id="KW-0812">Transmembrane</keyword>
<dbReference type="AlphaFoldDB" id="A0A923I285"/>
<keyword evidence="3" id="KW-1185">Reference proteome</keyword>
<keyword evidence="1" id="KW-0472">Membrane</keyword>
<protein>
    <submittedName>
        <fullName evidence="2">Uncharacterized protein</fullName>
    </submittedName>
</protein>
<comment type="caution">
    <text evidence="2">The sequence shown here is derived from an EMBL/GenBank/DDBJ whole genome shotgun (WGS) entry which is preliminary data.</text>
</comment>
<feature type="transmembrane region" description="Helical" evidence="1">
    <location>
        <begin position="98"/>
        <end position="117"/>
    </location>
</feature>
<feature type="transmembrane region" description="Helical" evidence="1">
    <location>
        <begin position="273"/>
        <end position="292"/>
    </location>
</feature>
<accession>A0A923I285</accession>
<feature type="transmembrane region" description="Helical" evidence="1">
    <location>
        <begin position="180"/>
        <end position="198"/>
    </location>
</feature>
<feature type="transmembrane region" description="Helical" evidence="1">
    <location>
        <begin position="210"/>
        <end position="243"/>
    </location>
</feature>
<proteinExistence type="predicted"/>
<gene>
    <name evidence="2" type="ORF">H8K47_13320</name>
</gene>
<evidence type="ECO:0000313" key="3">
    <source>
        <dbReference type="Proteomes" id="UP000612361"/>
    </source>
</evidence>
<evidence type="ECO:0000256" key="1">
    <source>
        <dbReference type="SAM" id="Phobius"/>
    </source>
</evidence>
<feature type="transmembrane region" description="Helical" evidence="1">
    <location>
        <begin position="138"/>
        <end position="160"/>
    </location>
</feature>
<dbReference type="EMBL" id="JACOGG010000014">
    <property type="protein sequence ID" value="MBC3936346.1"/>
    <property type="molecule type" value="Genomic_DNA"/>
</dbReference>
<keyword evidence="1" id="KW-1133">Transmembrane helix</keyword>
<organism evidence="2 3">
    <name type="scientific">Undibacterium rugosum</name>
    <dbReference type="NCBI Taxonomy" id="2762291"/>
    <lineage>
        <taxon>Bacteria</taxon>
        <taxon>Pseudomonadati</taxon>
        <taxon>Pseudomonadota</taxon>
        <taxon>Betaproteobacteria</taxon>
        <taxon>Burkholderiales</taxon>
        <taxon>Oxalobacteraceae</taxon>
        <taxon>Undibacterium</taxon>
    </lineage>
</organism>
<feature type="transmembrane region" description="Helical" evidence="1">
    <location>
        <begin position="57"/>
        <end position="78"/>
    </location>
</feature>
<feature type="transmembrane region" description="Helical" evidence="1">
    <location>
        <begin position="249"/>
        <end position="266"/>
    </location>
</feature>
<feature type="transmembrane region" description="Helical" evidence="1">
    <location>
        <begin position="364"/>
        <end position="385"/>
    </location>
</feature>